<dbReference type="InterPro" id="IPR045069">
    <property type="entry name" value="MATE_euk"/>
</dbReference>
<sequence length="514" mass="57388">MERVPLLENGGSEEKRSLGWRVFDESKKLWRIVGPAIFQRVVIYSFSVITQAFAGHLGDLELAAYSISTVITGFNFGLFLGMASALETLCGQAYGAKKYHMLGVYLQRSWIVLFLFAVMLLPIYIYTTPLLKLCGEPDNLAEIAGKITIWQIPQHFAYALMFPINRYLQSQLKNWVTAACAAVALLTHITLSWLLLFKWHYGLVTAVLILNSSWWLVLFGMFFYVVCGGCPDTWKGFSMDAFADMWEFIKLSFSSGIMMCLESWYYRVLVLLTGYLPNAELAVDALSICMSISTWELMIPLAFFAGTGVRVANELGAGKGQAAKFAMIVSVVTSILIGIFFWALILTFHDKIALFFTSSMVVLNAVDKLTVLLAFTILLNSIQPVLSGVAVGSGWQSLVAYVNVGSYYLIGVPFGIFLGWTFHYGVLGIWAGMIGGTFVQTIILAVLTMRCNWTEEANKASRRISRVMHQNLQRNIKTDRRSPARNPEPVDIRVMNGETRAKRGKEIMSELTAP</sequence>
<evidence type="ECO:0000256" key="4">
    <source>
        <dbReference type="ARBA" id="ARBA00022989"/>
    </source>
</evidence>
<dbReference type="CDD" id="cd13132">
    <property type="entry name" value="MATE_eukaryotic"/>
    <property type="match status" value="1"/>
</dbReference>
<proteinExistence type="inferred from homology"/>
<dbReference type="NCBIfam" id="TIGR00797">
    <property type="entry name" value="matE"/>
    <property type="match status" value="1"/>
</dbReference>
<feature type="transmembrane region" description="Helical" evidence="6">
    <location>
        <begin position="398"/>
        <end position="422"/>
    </location>
</feature>
<feature type="transmembrane region" description="Helical" evidence="6">
    <location>
        <begin position="37"/>
        <end position="57"/>
    </location>
</feature>
<dbReference type="InterPro" id="IPR002528">
    <property type="entry name" value="MATE_fam"/>
</dbReference>
<name>A0A833RH42_9POAL</name>
<dbReference type="GO" id="GO:0016020">
    <property type="term" value="C:membrane"/>
    <property type="evidence" value="ECO:0007669"/>
    <property type="project" value="UniProtKB-SubCell"/>
</dbReference>
<reference evidence="7" key="1">
    <citation type="submission" date="2020-01" db="EMBL/GenBank/DDBJ databases">
        <title>Genome sequence of Kobresia littledalei, the first chromosome-level genome in the family Cyperaceae.</title>
        <authorList>
            <person name="Qu G."/>
        </authorList>
    </citation>
    <scope>NUCLEOTIDE SEQUENCE</scope>
    <source>
        <strain evidence="7">C.B.Clarke</strain>
        <tissue evidence="7">Leaf</tissue>
    </source>
</reference>
<dbReference type="Pfam" id="PF01554">
    <property type="entry name" value="MatE"/>
    <property type="match status" value="2"/>
</dbReference>
<feature type="transmembrane region" description="Helical" evidence="6">
    <location>
        <begin position="369"/>
        <end position="391"/>
    </location>
</feature>
<feature type="transmembrane region" description="Helical" evidence="6">
    <location>
        <begin position="63"/>
        <end position="89"/>
    </location>
</feature>
<feature type="transmembrane region" description="Helical" evidence="6">
    <location>
        <begin position="110"/>
        <end position="127"/>
    </location>
</feature>
<evidence type="ECO:0000256" key="2">
    <source>
        <dbReference type="ARBA" id="ARBA00010199"/>
    </source>
</evidence>
<keyword evidence="4 6" id="KW-1133">Transmembrane helix</keyword>
<comment type="similarity">
    <text evidence="2 6">Belongs to the multi antimicrobial extrusion (MATE) (TC 2.A.66.1) family.</text>
</comment>
<accession>A0A833RH42</accession>
<dbReference type="GO" id="GO:0042910">
    <property type="term" value="F:xenobiotic transmembrane transporter activity"/>
    <property type="evidence" value="ECO:0007669"/>
    <property type="project" value="InterPro"/>
</dbReference>
<evidence type="ECO:0000256" key="3">
    <source>
        <dbReference type="ARBA" id="ARBA00022692"/>
    </source>
</evidence>
<dbReference type="PANTHER" id="PTHR11206">
    <property type="entry name" value="MULTIDRUG RESISTANCE PROTEIN"/>
    <property type="match status" value="1"/>
</dbReference>
<gene>
    <name evidence="7" type="ORF">FCM35_KLT16853</name>
</gene>
<keyword evidence="8" id="KW-1185">Reference proteome</keyword>
<dbReference type="GO" id="GO:1990961">
    <property type="term" value="P:xenobiotic detoxification by transmembrane export across the plasma membrane"/>
    <property type="evidence" value="ECO:0007669"/>
    <property type="project" value="InterPro"/>
</dbReference>
<feature type="transmembrane region" description="Helical" evidence="6">
    <location>
        <begin position="201"/>
        <end position="227"/>
    </location>
</feature>
<dbReference type="GO" id="GO:0015297">
    <property type="term" value="F:antiporter activity"/>
    <property type="evidence" value="ECO:0007669"/>
    <property type="project" value="InterPro"/>
</dbReference>
<keyword evidence="5 6" id="KW-0472">Membrane</keyword>
<evidence type="ECO:0000256" key="6">
    <source>
        <dbReference type="RuleBase" id="RU004914"/>
    </source>
</evidence>
<dbReference type="Proteomes" id="UP000623129">
    <property type="component" value="Unassembled WGS sequence"/>
</dbReference>
<dbReference type="OrthoDB" id="2126698at2759"/>
<feature type="transmembrane region" description="Helical" evidence="6">
    <location>
        <begin position="325"/>
        <end position="349"/>
    </location>
</feature>
<evidence type="ECO:0000256" key="5">
    <source>
        <dbReference type="ARBA" id="ARBA00023136"/>
    </source>
</evidence>
<feature type="transmembrane region" description="Helical" evidence="6">
    <location>
        <begin position="285"/>
        <end position="304"/>
    </location>
</feature>
<dbReference type="EMBL" id="SWLB01000004">
    <property type="protein sequence ID" value="KAF3339382.1"/>
    <property type="molecule type" value="Genomic_DNA"/>
</dbReference>
<evidence type="ECO:0000256" key="1">
    <source>
        <dbReference type="ARBA" id="ARBA00004141"/>
    </source>
</evidence>
<feature type="transmembrane region" description="Helical" evidence="6">
    <location>
        <begin position="428"/>
        <end position="449"/>
    </location>
</feature>
<evidence type="ECO:0000313" key="7">
    <source>
        <dbReference type="EMBL" id="KAF3339382.1"/>
    </source>
</evidence>
<comment type="caution">
    <text evidence="7">The sequence shown here is derived from an EMBL/GenBank/DDBJ whole genome shotgun (WGS) entry which is preliminary data.</text>
</comment>
<dbReference type="AlphaFoldDB" id="A0A833RH42"/>
<keyword evidence="3 6" id="KW-0812">Transmembrane</keyword>
<protein>
    <recommendedName>
        <fullName evidence="6">Protein DETOXIFICATION</fullName>
    </recommendedName>
    <alternativeName>
        <fullName evidence="6">Multidrug and toxic compound extrusion protein</fullName>
    </alternativeName>
</protein>
<comment type="subcellular location">
    <subcellularLocation>
        <location evidence="1">Membrane</location>
        <topology evidence="1">Multi-pass membrane protein</topology>
    </subcellularLocation>
</comment>
<evidence type="ECO:0000313" key="8">
    <source>
        <dbReference type="Proteomes" id="UP000623129"/>
    </source>
</evidence>
<feature type="transmembrane region" description="Helical" evidence="6">
    <location>
        <begin position="175"/>
        <end position="195"/>
    </location>
</feature>
<organism evidence="7 8">
    <name type="scientific">Carex littledalei</name>
    <dbReference type="NCBI Taxonomy" id="544730"/>
    <lineage>
        <taxon>Eukaryota</taxon>
        <taxon>Viridiplantae</taxon>
        <taxon>Streptophyta</taxon>
        <taxon>Embryophyta</taxon>
        <taxon>Tracheophyta</taxon>
        <taxon>Spermatophyta</taxon>
        <taxon>Magnoliopsida</taxon>
        <taxon>Liliopsida</taxon>
        <taxon>Poales</taxon>
        <taxon>Cyperaceae</taxon>
        <taxon>Cyperoideae</taxon>
        <taxon>Cariceae</taxon>
        <taxon>Carex</taxon>
        <taxon>Carex subgen. Euthyceras</taxon>
    </lineage>
</organism>